<evidence type="ECO:0000313" key="3">
    <source>
        <dbReference type="Proteomes" id="UP000217676"/>
    </source>
</evidence>
<dbReference type="KEGG" id="slau:SLA_7362"/>
<gene>
    <name evidence="2" type="ORF">SLA_7362</name>
</gene>
<dbReference type="EMBL" id="AP017424">
    <property type="protein sequence ID" value="BAU88228.1"/>
    <property type="molecule type" value="Genomic_DNA"/>
</dbReference>
<name>A0A169PNF9_STRLU</name>
<dbReference type="GO" id="GO:0016740">
    <property type="term" value="F:transferase activity"/>
    <property type="evidence" value="ECO:0007669"/>
    <property type="project" value="UniProtKB-KW"/>
</dbReference>
<reference evidence="2 3" key="1">
    <citation type="journal article" date="2016" name="Genome Announc.">
        <title>Complete Genome Sequence of Thiostrepton-Producing Streptomyces laurentii ATCC 31255.</title>
        <authorList>
            <person name="Doi K."/>
            <person name="Fujino Y."/>
            <person name="Nagayoshi Y."/>
            <person name="Ohshima T."/>
            <person name="Ogata S."/>
        </authorList>
    </citation>
    <scope>NUCLEOTIDE SEQUENCE [LARGE SCALE GENOMIC DNA]</scope>
    <source>
        <strain evidence="2 3">ATCC 31255</strain>
    </source>
</reference>
<feature type="region of interest" description="Disordered" evidence="1">
    <location>
        <begin position="28"/>
        <end position="59"/>
    </location>
</feature>
<feature type="compositionally biased region" description="Low complexity" evidence="1">
    <location>
        <begin position="41"/>
        <end position="56"/>
    </location>
</feature>
<evidence type="ECO:0000313" key="2">
    <source>
        <dbReference type="EMBL" id="BAU88228.1"/>
    </source>
</evidence>
<proteinExistence type="predicted"/>
<evidence type="ECO:0000256" key="1">
    <source>
        <dbReference type="SAM" id="MobiDB-lite"/>
    </source>
</evidence>
<dbReference type="AlphaFoldDB" id="A0A169PNF9"/>
<sequence length="105" mass="11651">MSCARAHRRGPRTWWHRGRVRIRDEQLLQPGPNNWSRARSRSPAAGAIDPDGAPSPSQLRDIRLAGDKVFCLATQSNAFDKLKSILLDLPAAPRLTARAPPLPRP</sequence>
<protein>
    <submittedName>
        <fullName evidence="2">Sulfurtransferase</fullName>
    </submittedName>
</protein>
<accession>A0A169PNF9</accession>
<organism evidence="2 3">
    <name type="scientific">Streptomyces laurentii</name>
    <dbReference type="NCBI Taxonomy" id="39478"/>
    <lineage>
        <taxon>Bacteria</taxon>
        <taxon>Bacillati</taxon>
        <taxon>Actinomycetota</taxon>
        <taxon>Actinomycetes</taxon>
        <taxon>Kitasatosporales</taxon>
        <taxon>Streptomycetaceae</taxon>
        <taxon>Streptomyces</taxon>
    </lineage>
</organism>
<keyword evidence="3" id="KW-1185">Reference proteome</keyword>
<dbReference type="Proteomes" id="UP000217676">
    <property type="component" value="Chromosome"/>
</dbReference>
<keyword evidence="2" id="KW-0808">Transferase</keyword>